<dbReference type="GO" id="GO:0005085">
    <property type="term" value="F:guanyl-nucleotide exchange factor activity"/>
    <property type="evidence" value="ECO:0007669"/>
    <property type="project" value="InterPro"/>
</dbReference>
<reference evidence="3 4" key="1">
    <citation type="submission" date="2016-07" db="EMBL/GenBank/DDBJ databases">
        <title>Pervasive Adenine N6-methylation of Active Genes in Fungi.</title>
        <authorList>
            <consortium name="DOE Joint Genome Institute"/>
            <person name="Mondo S.J."/>
            <person name="Dannebaum R.O."/>
            <person name="Kuo R.C."/>
            <person name="Labutti K."/>
            <person name="Haridas S."/>
            <person name="Kuo A."/>
            <person name="Salamov A."/>
            <person name="Ahrendt S.R."/>
            <person name="Lipzen A."/>
            <person name="Sullivan W."/>
            <person name="Andreopoulos W.B."/>
            <person name="Clum A."/>
            <person name="Lindquist E."/>
            <person name="Daum C."/>
            <person name="Ramamoorthy G.K."/>
            <person name="Gryganskyi A."/>
            <person name="Culley D."/>
            <person name="Magnuson J.K."/>
            <person name="James T.Y."/>
            <person name="O'Malley M.A."/>
            <person name="Stajich J.E."/>
            <person name="Spatafora J.W."/>
            <person name="Visel A."/>
            <person name="Grigoriev I.V."/>
        </authorList>
    </citation>
    <scope>NUCLEOTIDE SEQUENCE [LARGE SCALE GENOMIC DNA]</scope>
    <source>
        <strain evidence="3 4">JEL800</strain>
    </source>
</reference>
<dbReference type="OrthoDB" id="2115590at2759"/>
<dbReference type="SUPFAM" id="SSF47576">
    <property type="entry name" value="Calponin-homology domain, CH-domain"/>
    <property type="match status" value="1"/>
</dbReference>
<dbReference type="PROSITE" id="PS50010">
    <property type="entry name" value="DH_2"/>
    <property type="match status" value="1"/>
</dbReference>
<evidence type="ECO:0000313" key="3">
    <source>
        <dbReference type="EMBL" id="ORY49940.1"/>
    </source>
</evidence>
<name>A0A1Y2CSA1_9FUNG</name>
<evidence type="ECO:0000259" key="2">
    <source>
        <dbReference type="PROSITE" id="PS50010"/>
    </source>
</evidence>
<keyword evidence="4" id="KW-1185">Reference proteome</keyword>
<dbReference type="SUPFAM" id="SSF48065">
    <property type="entry name" value="DBL homology domain (DH-domain)"/>
    <property type="match status" value="1"/>
</dbReference>
<dbReference type="InterPro" id="IPR035899">
    <property type="entry name" value="DBL_dom_sf"/>
</dbReference>
<organism evidence="3 4">
    <name type="scientific">Rhizoclosmatium globosum</name>
    <dbReference type="NCBI Taxonomy" id="329046"/>
    <lineage>
        <taxon>Eukaryota</taxon>
        <taxon>Fungi</taxon>
        <taxon>Fungi incertae sedis</taxon>
        <taxon>Chytridiomycota</taxon>
        <taxon>Chytridiomycota incertae sedis</taxon>
        <taxon>Chytridiomycetes</taxon>
        <taxon>Chytridiales</taxon>
        <taxon>Chytriomycetaceae</taxon>
        <taxon>Rhizoclosmatium</taxon>
    </lineage>
</organism>
<dbReference type="Gene3D" id="1.10.418.10">
    <property type="entry name" value="Calponin-like domain"/>
    <property type="match status" value="1"/>
</dbReference>
<dbReference type="AlphaFoldDB" id="A0A1Y2CSA1"/>
<dbReference type="Proteomes" id="UP000193642">
    <property type="component" value="Unassembled WGS sequence"/>
</dbReference>
<accession>A0A1Y2CSA1</accession>
<feature type="region of interest" description="Disordered" evidence="1">
    <location>
        <begin position="239"/>
        <end position="281"/>
    </location>
</feature>
<evidence type="ECO:0000256" key="1">
    <source>
        <dbReference type="SAM" id="MobiDB-lite"/>
    </source>
</evidence>
<feature type="compositionally biased region" description="Low complexity" evidence="1">
    <location>
        <begin position="271"/>
        <end position="281"/>
    </location>
</feature>
<dbReference type="Gene3D" id="1.20.900.10">
    <property type="entry name" value="Dbl homology (DH) domain"/>
    <property type="match status" value="1"/>
</dbReference>
<sequence length="657" mass="72936">MEFMRLMNSDETFRLALNLRAMHKLEKPITLEEAQRNYEAQGGVPGRSPAQMYHDYSPRVVEWIVNVLNLQPQPSTDLVTLLRPADILCLLAIQMFPHVQCKLLNKGPEFTIHKAVFFLELCKTVGVKPGMLFSLKDLFLGGVDDDSTRKSGLTVLRTVCALERQARRRGWDGPLMVLKVERASQQQPPPAKIEETAAASVARSNAAFAAGSVAPAGTENAIGTEAAVLTLSSLTKRGSKIQGRPGVNGQRMSGGFYDPSNGGKRKSGTLSVRSSQESMRRSQLQSLQQQQQQYVTALPGNFKFLSRDDKVALLVALTPGEARESLRILYSAQNERFEYEDLMAVVWEKEHAETAKQEEHEKRVRAAIQVRESLGKRNEAIFSLLKDEESHLANLTALSEYLEKTLQYRLRLAKRRSRGLPTLIQLSPTKTIDIFAPRDSESSTATTLRVETETQEIARLDQVVRDLVVLHSGLVEDLKYLVEMQDSGVVGVLPAGDVFMQFSGEAGSLYVQFCTAALGEGSTVVDVVCGEEVWEGEDVKNVEGDEESLSISFVNSVVKRYIGERQATLNNRADEVRWYLAGPLRRLQAYREIFEEIVAGNGVVEGGETRKGLSQVLKDDQDVGAEWRKLIKEDRKLEVTAIKLGSVASAISKRVVV</sequence>
<dbReference type="EMBL" id="MCGO01000008">
    <property type="protein sequence ID" value="ORY49940.1"/>
    <property type="molecule type" value="Genomic_DNA"/>
</dbReference>
<protein>
    <recommendedName>
        <fullName evidence="2">DH domain-containing protein</fullName>
    </recommendedName>
</protein>
<dbReference type="InterPro" id="IPR036872">
    <property type="entry name" value="CH_dom_sf"/>
</dbReference>
<feature type="domain" description="DH" evidence="2">
    <location>
        <begin position="376"/>
        <end position="598"/>
    </location>
</feature>
<evidence type="ECO:0000313" key="4">
    <source>
        <dbReference type="Proteomes" id="UP000193642"/>
    </source>
</evidence>
<proteinExistence type="predicted"/>
<gene>
    <name evidence="3" type="ORF">BCR33DRAFT_557047</name>
</gene>
<dbReference type="InterPro" id="IPR000219">
    <property type="entry name" value="DH_dom"/>
</dbReference>
<comment type="caution">
    <text evidence="3">The sequence shown here is derived from an EMBL/GenBank/DDBJ whole genome shotgun (WGS) entry which is preliminary data.</text>
</comment>